<proteinExistence type="predicted"/>
<dbReference type="RefSeq" id="WP_021131892.1">
    <property type="nucleotide sequence ID" value="NZ_AQPH01000022.1"/>
</dbReference>
<dbReference type="OrthoDB" id="8481605at2"/>
<dbReference type="EMBL" id="AQPH01000022">
    <property type="protein sequence ID" value="EPY02053.1"/>
    <property type="molecule type" value="Genomic_DNA"/>
</dbReference>
<comment type="caution">
    <text evidence="2">The sequence shown here is derived from an EMBL/GenBank/DDBJ whole genome shotgun (WGS) entry which is preliminary data.</text>
</comment>
<evidence type="ECO:0000313" key="3">
    <source>
        <dbReference type="Proteomes" id="UP000015350"/>
    </source>
</evidence>
<evidence type="ECO:0000313" key="2">
    <source>
        <dbReference type="EMBL" id="EPY02053.1"/>
    </source>
</evidence>
<name>S9SDB0_MAGFU</name>
<accession>S9SDB0</accession>
<organism evidence="2 3">
    <name type="scientific">Magnetospirillum fulvum MGU-K5</name>
    <dbReference type="NCBI Taxonomy" id="1316936"/>
    <lineage>
        <taxon>Bacteria</taxon>
        <taxon>Pseudomonadati</taxon>
        <taxon>Pseudomonadota</taxon>
        <taxon>Alphaproteobacteria</taxon>
        <taxon>Rhodospirillales</taxon>
        <taxon>Rhodospirillaceae</taxon>
        <taxon>Magnetospirillum</taxon>
    </lineage>
</organism>
<sequence>MSVNLSVDSARGYSAFPQTNRTSKTTEPEESFADTLARGSAALLATPQEKQDYARDLTQRLQAAGIDTSNPIALTTNSSGAVVAKDGTPDKEKIDALFANDYKLANQYRKIASTELMQALGTEYTPYAADYQAAGSDAARSAVWQRYQGTFSALEAAGNDLTLSNGKLTSRAVEMAQSSAAAATQNGLPAKLVAQIERSNQESLMATVSGGK</sequence>
<protein>
    <submittedName>
        <fullName evidence="2">Uncharacterized protein</fullName>
    </submittedName>
</protein>
<reference evidence="2 3" key="1">
    <citation type="submission" date="2013-04" db="EMBL/GenBank/DDBJ databases">
        <authorList>
            <person name="Kuznetsov B."/>
            <person name="Ivanovsky R."/>
        </authorList>
    </citation>
    <scope>NUCLEOTIDE SEQUENCE [LARGE SCALE GENOMIC DNA]</scope>
    <source>
        <strain evidence="2 3">MGU-K5</strain>
    </source>
</reference>
<evidence type="ECO:0000256" key="1">
    <source>
        <dbReference type="SAM" id="MobiDB-lite"/>
    </source>
</evidence>
<dbReference type="Proteomes" id="UP000015350">
    <property type="component" value="Unassembled WGS sequence"/>
</dbReference>
<dbReference type="STRING" id="1316936.K678_07712"/>
<feature type="region of interest" description="Disordered" evidence="1">
    <location>
        <begin position="1"/>
        <end position="33"/>
    </location>
</feature>
<gene>
    <name evidence="2" type="ORF">K678_07712</name>
</gene>
<feature type="compositionally biased region" description="Polar residues" evidence="1">
    <location>
        <begin position="16"/>
        <end position="25"/>
    </location>
</feature>
<dbReference type="AlphaFoldDB" id="S9SDB0"/>